<name>A0ABT9XY96_9BACI</name>
<organism evidence="1 2">
    <name type="scientific">Neobacillus ginsengisoli</name>
    <dbReference type="NCBI Taxonomy" id="904295"/>
    <lineage>
        <taxon>Bacteria</taxon>
        <taxon>Bacillati</taxon>
        <taxon>Bacillota</taxon>
        <taxon>Bacilli</taxon>
        <taxon>Bacillales</taxon>
        <taxon>Bacillaceae</taxon>
        <taxon>Neobacillus</taxon>
    </lineage>
</organism>
<keyword evidence="2" id="KW-1185">Reference proteome</keyword>
<dbReference type="EMBL" id="JAUSTW010000006">
    <property type="protein sequence ID" value="MDQ0200539.1"/>
    <property type="molecule type" value="Genomic_DNA"/>
</dbReference>
<comment type="caution">
    <text evidence="1">The sequence shown here is derived from an EMBL/GenBank/DDBJ whole genome shotgun (WGS) entry which is preliminary data.</text>
</comment>
<evidence type="ECO:0000313" key="2">
    <source>
        <dbReference type="Proteomes" id="UP001224122"/>
    </source>
</evidence>
<reference evidence="1 2" key="1">
    <citation type="submission" date="2023-07" db="EMBL/GenBank/DDBJ databases">
        <title>Genomic Encyclopedia of Type Strains, Phase IV (KMG-IV): sequencing the most valuable type-strain genomes for metagenomic binning, comparative biology and taxonomic classification.</title>
        <authorList>
            <person name="Goeker M."/>
        </authorList>
    </citation>
    <scope>NUCLEOTIDE SEQUENCE [LARGE SCALE GENOMIC DNA]</scope>
    <source>
        <strain evidence="1 2">DSM 27594</strain>
    </source>
</reference>
<sequence>MNILLETINKEVTLDQLPFYLSSILKAEVRGRTLVNIN</sequence>
<dbReference type="Proteomes" id="UP001224122">
    <property type="component" value="Unassembled WGS sequence"/>
</dbReference>
<evidence type="ECO:0000313" key="1">
    <source>
        <dbReference type="EMBL" id="MDQ0200539.1"/>
    </source>
</evidence>
<accession>A0ABT9XY96</accession>
<gene>
    <name evidence="1" type="ORF">J2S10_003728</name>
</gene>
<proteinExistence type="predicted"/>
<protein>
    <submittedName>
        <fullName evidence="1">Uncharacterized protein</fullName>
    </submittedName>
</protein>